<dbReference type="AlphaFoldDB" id="A0ABD3CLJ7"/>
<organism evidence="1 2">
    <name type="scientific">Castilleja foliolosa</name>
    <dbReference type="NCBI Taxonomy" id="1961234"/>
    <lineage>
        <taxon>Eukaryota</taxon>
        <taxon>Viridiplantae</taxon>
        <taxon>Streptophyta</taxon>
        <taxon>Embryophyta</taxon>
        <taxon>Tracheophyta</taxon>
        <taxon>Spermatophyta</taxon>
        <taxon>Magnoliopsida</taxon>
        <taxon>eudicotyledons</taxon>
        <taxon>Gunneridae</taxon>
        <taxon>Pentapetalae</taxon>
        <taxon>asterids</taxon>
        <taxon>lamiids</taxon>
        <taxon>Lamiales</taxon>
        <taxon>Orobanchaceae</taxon>
        <taxon>Pedicularideae</taxon>
        <taxon>Castillejinae</taxon>
        <taxon>Castilleja</taxon>
    </lineage>
</organism>
<comment type="caution">
    <text evidence="1">The sequence shown here is derived from an EMBL/GenBank/DDBJ whole genome shotgun (WGS) entry which is preliminary data.</text>
</comment>
<sequence length="551" mass="62089">MSENFNCCNTENIFDAIARPDSALQRRLAYLRSLAHPAAAPSSIDQEAHDVEFDEYTIEDIQKMFIDGGSAVAEMREQKFIIEHLRNDQHLLLPAAIGMSLCGPTLTPNIPKPVNRYRHATTLSYALIRQWVLPIEDRPAALAACDAADPPEVLQLRTDWRSQSWFTYGDNLTDNDRTGNLVMAIYSQMLPFNCDIRDFGLLLREDMSVADDAWKNAQEVPIERVESKLMPYTLRTIAALNLQNVAGITLAAWVRAYGVSMGILPNRASKFIGEYEFTTNHALEADLQEVVDYQQSFSKPICTLCANIIAMFGIFHLNKDRTFRTNDPNMKRIGNSYIQKLRPDATNAVVKYMKSNTEAIVQTGPHPFGLAQTYWLARVLFRRDRMSTPLGQRIDTTPPPVQRVIICDATACEWDAHSIGKLTSELYAEELAIVRAAVAQIKASPPSYSELATLYGEQSQIEIDEEVKNALEKMMPCVFGYIKATHIKSGNVKDGLGFAMCLQSVQRDYRLPTNMWTNAWEKCIKLNDDTMIKKMITDWGLARDGRLSLLG</sequence>
<evidence type="ECO:0000313" key="2">
    <source>
        <dbReference type="Proteomes" id="UP001632038"/>
    </source>
</evidence>
<proteinExistence type="predicted"/>
<evidence type="ECO:0000313" key="1">
    <source>
        <dbReference type="EMBL" id="KAL3630823.1"/>
    </source>
</evidence>
<dbReference type="Proteomes" id="UP001632038">
    <property type="component" value="Unassembled WGS sequence"/>
</dbReference>
<reference evidence="2" key="1">
    <citation type="journal article" date="2024" name="IScience">
        <title>Strigolactones Initiate the Formation of Haustorium-like Structures in Castilleja.</title>
        <authorList>
            <person name="Buerger M."/>
            <person name="Peterson D."/>
            <person name="Chory J."/>
        </authorList>
    </citation>
    <scope>NUCLEOTIDE SEQUENCE [LARGE SCALE GENOMIC DNA]</scope>
</reference>
<gene>
    <name evidence="1" type="ORF">CASFOL_023807</name>
</gene>
<evidence type="ECO:0008006" key="3">
    <source>
        <dbReference type="Google" id="ProtNLM"/>
    </source>
</evidence>
<keyword evidence="2" id="KW-1185">Reference proteome</keyword>
<dbReference type="EMBL" id="JAVIJP010000032">
    <property type="protein sequence ID" value="KAL3630823.1"/>
    <property type="molecule type" value="Genomic_DNA"/>
</dbReference>
<accession>A0ABD3CLJ7</accession>
<protein>
    <recommendedName>
        <fullName evidence="3">Nucleoprotein</fullName>
    </recommendedName>
</protein>
<name>A0ABD3CLJ7_9LAMI</name>